<evidence type="ECO:0000256" key="4">
    <source>
        <dbReference type="ARBA" id="ARBA00022989"/>
    </source>
</evidence>
<dbReference type="Proteomes" id="UP000231550">
    <property type="component" value="Unassembled WGS sequence"/>
</dbReference>
<comment type="similarity">
    <text evidence="2">Belongs to the autoinducer-2 exporter (AI-2E) (TC 2.A.86) family.</text>
</comment>
<feature type="transmembrane region" description="Helical" evidence="6">
    <location>
        <begin position="33"/>
        <end position="51"/>
    </location>
</feature>
<dbReference type="AlphaFoldDB" id="A0A2H0KRU8"/>
<feature type="transmembrane region" description="Helical" evidence="6">
    <location>
        <begin position="224"/>
        <end position="252"/>
    </location>
</feature>
<evidence type="ECO:0008006" key="9">
    <source>
        <dbReference type="Google" id="ProtNLM"/>
    </source>
</evidence>
<keyword evidence="4 6" id="KW-1133">Transmembrane helix</keyword>
<dbReference type="Pfam" id="PF01594">
    <property type="entry name" value="AI-2E_transport"/>
    <property type="match status" value="1"/>
</dbReference>
<feature type="transmembrane region" description="Helical" evidence="6">
    <location>
        <begin position="197"/>
        <end position="218"/>
    </location>
</feature>
<evidence type="ECO:0000256" key="3">
    <source>
        <dbReference type="ARBA" id="ARBA00022692"/>
    </source>
</evidence>
<dbReference type="GO" id="GO:0016020">
    <property type="term" value="C:membrane"/>
    <property type="evidence" value="ECO:0007669"/>
    <property type="project" value="UniProtKB-SubCell"/>
</dbReference>
<evidence type="ECO:0000256" key="5">
    <source>
        <dbReference type="ARBA" id="ARBA00023136"/>
    </source>
</evidence>
<sequence length="341" mass="37479">MDQRMVIDISINAVIKLILAILALVLLYLLRDIILMVLVALILAIALDRPIDAFCERKVPRFLATTFIYLLLFSVIGILFYLVFPILAEQIKNIVTNYSFYLESIGRLKFGADLIDFKSIFDQLSNSLTESAGAIVGTLITFFGGLVSFFTIIAASIFFNIQDNGVKKFIFYLTPIEHQPYVLNIFDKIQRKVGNWLWGKLGAAVSVGILTSLGLYLLGIKYALLLGFLTMILNFIPLIGAIVAAVPAVLLALNQSSTLALLVVFLFVFINGFLEQFFLVPLFMKKAVDLNPALILLVVLVGGKLAGILGVILAIPVAAIAAVLIEDYIQRKTKLSGADID</sequence>
<gene>
    <name evidence="7" type="ORF">COV85_04455</name>
</gene>
<keyword evidence="3 6" id="KW-0812">Transmembrane</keyword>
<accession>A0A2H0KRU8</accession>
<evidence type="ECO:0000313" key="7">
    <source>
        <dbReference type="EMBL" id="PIQ74005.1"/>
    </source>
</evidence>
<feature type="transmembrane region" description="Helical" evidence="6">
    <location>
        <begin position="134"/>
        <end position="159"/>
    </location>
</feature>
<keyword evidence="5 6" id="KW-0472">Membrane</keyword>
<feature type="transmembrane region" description="Helical" evidence="6">
    <location>
        <begin position="259"/>
        <end position="283"/>
    </location>
</feature>
<dbReference type="EMBL" id="PCVN01000120">
    <property type="protein sequence ID" value="PIQ74005.1"/>
    <property type="molecule type" value="Genomic_DNA"/>
</dbReference>
<reference evidence="7 8" key="1">
    <citation type="submission" date="2017-09" db="EMBL/GenBank/DDBJ databases">
        <title>Depth-based differentiation of microbial function through sediment-hosted aquifers and enrichment of novel symbionts in the deep terrestrial subsurface.</title>
        <authorList>
            <person name="Probst A.J."/>
            <person name="Ladd B."/>
            <person name="Jarett J.K."/>
            <person name="Geller-Mcgrath D.E."/>
            <person name="Sieber C.M."/>
            <person name="Emerson J.B."/>
            <person name="Anantharaman K."/>
            <person name="Thomas B.C."/>
            <person name="Malmstrom R."/>
            <person name="Stieglmeier M."/>
            <person name="Klingl A."/>
            <person name="Woyke T."/>
            <person name="Ryan C.M."/>
            <person name="Banfield J.F."/>
        </authorList>
    </citation>
    <scope>NUCLEOTIDE SEQUENCE [LARGE SCALE GENOMIC DNA]</scope>
    <source>
        <strain evidence="7">CG11_big_fil_rev_8_21_14_0_20_44_10</strain>
    </source>
</reference>
<proteinExistence type="inferred from homology"/>
<evidence type="ECO:0000256" key="1">
    <source>
        <dbReference type="ARBA" id="ARBA00004141"/>
    </source>
</evidence>
<comment type="subcellular location">
    <subcellularLocation>
        <location evidence="1">Membrane</location>
        <topology evidence="1">Multi-pass membrane protein</topology>
    </subcellularLocation>
</comment>
<organism evidence="7 8">
    <name type="scientific">Candidatus Portnoybacteria bacterium CG11_big_fil_rev_8_21_14_0_20_44_10</name>
    <dbReference type="NCBI Taxonomy" id="1974818"/>
    <lineage>
        <taxon>Bacteria</taxon>
        <taxon>Candidatus Portnoyibacteriota</taxon>
    </lineage>
</organism>
<evidence type="ECO:0000256" key="2">
    <source>
        <dbReference type="ARBA" id="ARBA00009773"/>
    </source>
</evidence>
<feature type="transmembrane region" description="Helical" evidence="6">
    <location>
        <begin position="295"/>
        <end position="325"/>
    </location>
</feature>
<evidence type="ECO:0000313" key="8">
    <source>
        <dbReference type="Proteomes" id="UP000231550"/>
    </source>
</evidence>
<dbReference type="PANTHER" id="PTHR21716:SF62">
    <property type="entry name" value="TRANSPORT PROTEIN YDBI-RELATED"/>
    <property type="match status" value="1"/>
</dbReference>
<name>A0A2H0KRU8_9BACT</name>
<dbReference type="PANTHER" id="PTHR21716">
    <property type="entry name" value="TRANSMEMBRANE PROTEIN"/>
    <property type="match status" value="1"/>
</dbReference>
<dbReference type="InterPro" id="IPR002549">
    <property type="entry name" value="AI-2E-like"/>
</dbReference>
<feature type="transmembrane region" description="Helical" evidence="6">
    <location>
        <begin position="7"/>
        <end position="27"/>
    </location>
</feature>
<comment type="caution">
    <text evidence="7">The sequence shown here is derived from an EMBL/GenBank/DDBJ whole genome shotgun (WGS) entry which is preliminary data.</text>
</comment>
<feature type="transmembrane region" description="Helical" evidence="6">
    <location>
        <begin position="63"/>
        <end position="84"/>
    </location>
</feature>
<dbReference type="GO" id="GO:0055085">
    <property type="term" value="P:transmembrane transport"/>
    <property type="evidence" value="ECO:0007669"/>
    <property type="project" value="TreeGrafter"/>
</dbReference>
<evidence type="ECO:0000256" key="6">
    <source>
        <dbReference type="SAM" id="Phobius"/>
    </source>
</evidence>
<protein>
    <recommendedName>
        <fullName evidence="9">AI-2E family transporter</fullName>
    </recommendedName>
</protein>